<evidence type="ECO:0000313" key="2">
    <source>
        <dbReference type="EMBL" id="CAF2025386.1"/>
    </source>
</evidence>
<keyword evidence="1" id="KW-0812">Transmembrane</keyword>
<accession>A0A816N6G0</accession>
<feature type="transmembrane region" description="Helical" evidence="1">
    <location>
        <begin position="20"/>
        <end position="38"/>
    </location>
</feature>
<keyword evidence="1" id="KW-0472">Membrane</keyword>
<name>A0A816N6G0_BRANA</name>
<keyword evidence="1" id="KW-1133">Transmembrane helix</keyword>
<reference evidence="2" key="1">
    <citation type="submission" date="2021-01" db="EMBL/GenBank/DDBJ databases">
        <authorList>
            <consortium name="Genoscope - CEA"/>
            <person name="William W."/>
        </authorList>
    </citation>
    <scope>NUCLEOTIDE SEQUENCE</scope>
</reference>
<sequence>LNNQGLSLRLDRKKICLIRINLRWPSLVYGLLVMRLVTDLYPR</sequence>
<proteinExistence type="predicted"/>
<gene>
    <name evidence="2" type="ORF">DARMORV10_C07P50380.1</name>
</gene>
<protein>
    <submittedName>
        <fullName evidence="2">(rape) hypothetical protein</fullName>
    </submittedName>
</protein>
<feature type="non-terminal residue" evidence="2">
    <location>
        <position position="1"/>
    </location>
</feature>
<organism evidence="2">
    <name type="scientific">Brassica napus</name>
    <name type="common">Rape</name>
    <dbReference type="NCBI Taxonomy" id="3708"/>
    <lineage>
        <taxon>Eukaryota</taxon>
        <taxon>Viridiplantae</taxon>
        <taxon>Streptophyta</taxon>
        <taxon>Embryophyta</taxon>
        <taxon>Tracheophyta</taxon>
        <taxon>Spermatophyta</taxon>
        <taxon>Magnoliopsida</taxon>
        <taxon>eudicotyledons</taxon>
        <taxon>Gunneridae</taxon>
        <taxon>Pentapetalae</taxon>
        <taxon>rosids</taxon>
        <taxon>malvids</taxon>
        <taxon>Brassicales</taxon>
        <taxon>Brassicaceae</taxon>
        <taxon>Brassiceae</taxon>
        <taxon>Brassica</taxon>
    </lineage>
</organism>
<dbReference type="EMBL" id="HG994371">
    <property type="protein sequence ID" value="CAF2025386.1"/>
    <property type="molecule type" value="Genomic_DNA"/>
</dbReference>
<dbReference type="Proteomes" id="UP001295469">
    <property type="component" value="Chromosome C07"/>
</dbReference>
<evidence type="ECO:0000256" key="1">
    <source>
        <dbReference type="SAM" id="Phobius"/>
    </source>
</evidence>
<dbReference type="AlphaFoldDB" id="A0A816N6G0"/>